<reference evidence="3 4" key="1">
    <citation type="submission" date="2023-10" db="EMBL/GenBank/DDBJ databases">
        <title>Psychrosphaera aquimaarina strain SW33 isolated from seawater.</title>
        <authorList>
            <person name="Bayburt H."/>
            <person name="Kim J.M."/>
            <person name="Choi B.J."/>
            <person name="Jeon C.O."/>
        </authorList>
    </citation>
    <scope>NUCLEOTIDE SEQUENCE [LARGE SCALE GENOMIC DNA]</scope>
    <source>
        <strain evidence="3 4">KCTC 52743</strain>
    </source>
</reference>
<dbReference type="PANTHER" id="PTHR38834:SF3">
    <property type="entry name" value="SOLUTE-BINDING PROTEIN FAMILY 3_N-TERMINAL DOMAIN-CONTAINING PROTEIN"/>
    <property type="match status" value="1"/>
</dbReference>
<organism evidence="3 4">
    <name type="scientific">Psychrosphaera aquimarina</name>
    <dbReference type="NCBI Taxonomy" id="2044854"/>
    <lineage>
        <taxon>Bacteria</taxon>
        <taxon>Pseudomonadati</taxon>
        <taxon>Pseudomonadota</taxon>
        <taxon>Gammaproteobacteria</taxon>
        <taxon>Alteromonadales</taxon>
        <taxon>Pseudoalteromonadaceae</taxon>
        <taxon>Psychrosphaera</taxon>
    </lineage>
</organism>
<proteinExistence type="predicted"/>
<dbReference type="InterPro" id="IPR001638">
    <property type="entry name" value="Solute-binding_3/MltF_N"/>
</dbReference>
<keyword evidence="1" id="KW-0732">Signal</keyword>
<feature type="signal peptide" evidence="1">
    <location>
        <begin position="1"/>
        <end position="21"/>
    </location>
</feature>
<evidence type="ECO:0000313" key="3">
    <source>
        <dbReference type="EMBL" id="MDU0112554.1"/>
    </source>
</evidence>
<sequence>MNSLLPKALFVFFICSFCVYAKQNDCKLSVRIEFSQDNFLPMNYSINKLAIQSYTLLDDVMKRSSCTLEQISLPNARAFKMLKDGELAIMIGMSKTIEREKYFYFLGPYHTERIVAVGRTDLQNKIKNLTQLLEHDGLISVTRGAYYGAQWQTALQNNPNVSNRLIQLSVNQNNLSLLMLDRVAISFEDEQVVDELMLLDNFKNSFTKLFTLHENLVYFAFSKKLVSQSLFNKIEKQWKIIHPEQYNEQFLIHH</sequence>
<evidence type="ECO:0000313" key="4">
    <source>
        <dbReference type="Proteomes" id="UP001257914"/>
    </source>
</evidence>
<dbReference type="Gene3D" id="3.40.190.10">
    <property type="entry name" value="Periplasmic binding protein-like II"/>
    <property type="match status" value="2"/>
</dbReference>
<feature type="chain" id="PRO_5045292307" evidence="1">
    <location>
        <begin position="22"/>
        <end position="254"/>
    </location>
</feature>
<evidence type="ECO:0000259" key="2">
    <source>
        <dbReference type="Pfam" id="PF00497"/>
    </source>
</evidence>
<evidence type="ECO:0000256" key="1">
    <source>
        <dbReference type="SAM" id="SignalP"/>
    </source>
</evidence>
<dbReference type="Proteomes" id="UP001257914">
    <property type="component" value="Unassembled WGS sequence"/>
</dbReference>
<dbReference type="EMBL" id="JAWCUA010000003">
    <property type="protein sequence ID" value="MDU0112554.1"/>
    <property type="molecule type" value="Genomic_DNA"/>
</dbReference>
<dbReference type="SUPFAM" id="SSF53850">
    <property type="entry name" value="Periplasmic binding protein-like II"/>
    <property type="match status" value="1"/>
</dbReference>
<dbReference type="RefSeq" id="WP_315946266.1">
    <property type="nucleotide sequence ID" value="NZ_JAWCUA010000003.1"/>
</dbReference>
<feature type="domain" description="Solute-binding protein family 3/N-terminal" evidence="2">
    <location>
        <begin position="39"/>
        <end position="180"/>
    </location>
</feature>
<dbReference type="Pfam" id="PF00497">
    <property type="entry name" value="SBP_bac_3"/>
    <property type="match status" value="1"/>
</dbReference>
<gene>
    <name evidence="3" type="ORF">RT723_05955</name>
</gene>
<keyword evidence="4" id="KW-1185">Reference proteome</keyword>
<accession>A0ABU3QYP2</accession>
<protein>
    <submittedName>
        <fullName evidence="3">Transporter substrate-binding domain-containing protein</fullName>
    </submittedName>
</protein>
<dbReference type="PANTHER" id="PTHR38834">
    <property type="entry name" value="PERIPLASMIC SUBSTRATE BINDING PROTEIN FAMILY 3"/>
    <property type="match status" value="1"/>
</dbReference>
<name>A0ABU3QYP2_9GAMM</name>
<comment type="caution">
    <text evidence="3">The sequence shown here is derived from an EMBL/GenBank/DDBJ whole genome shotgun (WGS) entry which is preliminary data.</text>
</comment>